<protein>
    <submittedName>
        <fullName evidence="2">Uncharacterized protein</fullName>
    </submittedName>
</protein>
<reference evidence="2 3" key="1">
    <citation type="journal article" date="2013" name="ISME J.">
        <title>A metabolic model for members of the genus Tetrasphaera involved in enhanced biological phosphorus removal.</title>
        <authorList>
            <person name="Kristiansen R."/>
            <person name="Nguyen H.T.T."/>
            <person name="Saunders A.M."/>
            <person name="Nielsen J.L."/>
            <person name="Wimmer R."/>
            <person name="Le V.Q."/>
            <person name="McIlroy S.J."/>
            <person name="Petrovski S."/>
            <person name="Seviour R.J."/>
            <person name="Calteau A."/>
            <person name="Nielsen K.L."/>
            <person name="Nielsen P.H."/>
        </authorList>
    </citation>
    <scope>NUCLEOTIDE SEQUENCE [LARGE SCALE GENOMIC DNA]</scope>
    <source>
        <strain evidence="2 3">T1-X7</strain>
    </source>
</reference>
<dbReference type="Proteomes" id="UP000035721">
    <property type="component" value="Unassembled WGS sequence"/>
</dbReference>
<organism evidence="2 3">
    <name type="scientific">Nostocoides japonicum T1-X7</name>
    <dbReference type="NCBI Taxonomy" id="1194083"/>
    <lineage>
        <taxon>Bacteria</taxon>
        <taxon>Bacillati</taxon>
        <taxon>Actinomycetota</taxon>
        <taxon>Actinomycetes</taxon>
        <taxon>Micrococcales</taxon>
        <taxon>Intrasporangiaceae</taxon>
        <taxon>Nostocoides</taxon>
    </lineage>
</organism>
<evidence type="ECO:0000256" key="1">
    <source>
        <dbReference type="SAM" id="MobiDB-lite"/>
    </source>
</evidence>
<dbReference type="AlphaFoldDB" id="A0A077LSV8"/>
<name>A0A077LSV8_9MICO</name>
<comment type="caution">
    <text evidence="2">The sequence shown here is derived from an EMBL/GenBank/DDBJ whole genome shotgun (WGS) entry which is preliminary data.</text>
</comment>
<dbReference type="EMBL" id="CAJB01000001">
    <property type="protein sequence ID" value="CCH75956.1"/>
    <property type="molecule type" value="Genomic_DNA"/>
</dbReference>
<feature type="compositionally biased region" description="Polar residues" evidence="1">
    <location>
        <begin position="1"/>
        <end position="16"/>
    </location>
</feature>
<feature type="region of interest" description="Disordered" evidence="1">
    <location>
        <begin position="1"/>
        <end position="23"/>
    </location>
</feature>
<evidence type="ECO:0000313" key="2">
    <source>
        <dbReference type="EMBL" id="CCH75956.1"/>
    </source>
</evidence>
<keyword evidence="3" id="KW-1185">Reference proteome</keyword>
<gene>
    <name evidence="2" type="ORF">BN12_10103</name>
</gene>
<evidence type="ECO:0000313" key="3">
    <source>
        <dbReference type="Proteomes" id="UP000035721"/>
    </source>
</evidence>
<proteinExistence type="predicted"/>
<dbReference type="STRING" id="1194083.BN12_10103"/>
<sequence>MWHTSGSSPTRRSITSARAGAETAVVRSQGNRSLVYGASIGTGDRIAGLASFVNPRLGCDWQEESRQSAGDR</sequence>
<accession>A0A077LSV8</accession>